<dbReference type="PANTHER" id="PTHR30419:SF8">
    <property type="entry name" value="NITROGEN ASSIMILATION TRANSCRIPTIONAL ACTIVATOR-RELATED"/>
    <property type="match status" value="1"/>
</dbReference>
<evidence type="ECO:0000256" key="1">
    <source>
        <dbReference type="ARBA" id="ARBA00009437"/>
    </source>
</evidence>
<dbReference type="Pfam" id="PF03466">
    <property type="entry name" value="LysR_substrate"/>
    <property type="match status" value="1"/>
</dbReference>
<sequence length="322" mass="35175">MGASSRDLASRISLRQLRVIAAIADHGSIRLAAQSLNVTQPTATKALKEAEQVLGAALFTRTNRGVVPTAIGEAVCRRARLVLAELRHAAEEVSDLKEGRGGRVCVGSLLAASARLLPEAIARLRRTRPGVSVQVVEGTNDVLMPALRIGQLDLVVGRLSEFRERTALRQEILYDEITCLTVRPGHPILGRPDLTLKDTLAWDFILPRPETTLRRQLEKAFHDEGLEPPAARIESVSVLTNRHLAMETDAISVWPHQVVRRDLLDGRLVRLPLQLWQASGPVGVSLRATGPTSPAAAAMLDELRAVAAAIREERRGDVIFME</sequence>
<reference evidence="6 7" key="1">
    <citation type="submission" date="2019-03" db="EMBL/GenBank/DDBJ databases">
        <title>Genomic Encyclopedia of Type Strains, Phase IV (KMG-IV): sequencing the most valuable type-strain genomes for metagenomic binning, comparative biology and taxonomic classification.</title>
        <authorList>
            <person name="Goeker M."/>
        </authorList>
    </citation>
    <scope>NUCLEOTIDE SEQUENCE [LARGE SCALE GENOMIC DNA]</scope>
    <source>
        <strain evidence="6 7">DSM 19345</strain>
    </source>
</reference>
<dbReference type="OrthoDB" id="7809623at2"/>
<dbReference type="EMBL" id="SMAK01000002">
    <property type="protein sequence ID" value="TCT12550.1"/>
    <property type="molecule type" value="Genomic_DNA"/>
</dbReference>
<dbReference type="PANTHER" id="PTHR30419">
    <property type="entry name" value="HTH-TYPE TRANSCRIPTIONAL REGULATOR YBHD"/>
    <property type="match status" value="1"/>
</dbReference>
<dbReference type="Proteomes" id="UP000295678">
    <property type="component" value="Unassembled WGS sequence"/>
</dbReference>
<evidence type="ECO:0000313" key="6">
    <source>
        <dbReference type="EMBL" id="TCT12550.1"/>
    </source>
</evidence>
<dbReference type="GO" id="GO:0005829">
    <property type="term" value="C:cytosol"/>
    <property type="evidence" value="ECO:0007669"/>
    <property type="project" value="TreeGrafter"/>
</dbReference>
<name>A0A4R3ML10_9HYPH</name>
<dbReference type="PROSITE" id="PS50931">
    <property type="entry name" value="HTH_LYSR"/>
    <property type="match status" value="1"/>
</dbReference>
<keyword evidence="4" id="KW-0804">Transcription</keyword>
<dbReference type="SUPFAM" id="SSF53850">
    <property type="entry name" value="Periplasmic binding protein-like II"/>
    <property type="match status" value="1"/>
</dbReference>
<proteinExistence type="inferred from homology"/>
<evidence type="ECO:0000256" key="2">
    <source>
        <dbReference type="ARBA" id="ARBA00023015"/>
    </source>
</evidence>
<gene>
    <name evidence="6" type="ORF">EDC22_102235</name>
</gene>
<feature type="domain" description="HTH lysR-type" evidence="5">
    <location>
        <begin position="12"/>
        <end position="69"/>
    </location>
</feature>
<dbReference type="InterPro" id="IPR005119">
    <property type="entry name" value="LysR_subst-bd"/>
</dbReference>
<dbReference type="Pfam" id="PF00126">
    <property type="entry name" value="HTH_1"/>
    <property type="match status" value="1"/>
</dbReference>
<protein>
    <submittedName>
        <fullName evidence="6">LysR family transcriptional regulator</fullName>
    </submittedName>
</protein>
<comment type="caution">
    <text evidence="6">The sequence shown here is derived from an EMBL/GenBank/DDBJ whole genome shotgun (WGS) entry which is preliminary data.</text>
</comment>
<dbReference type="InterPro" id="IPR000847">
    <property type="entry name" value="LysR_HTH_N"/>
</dbReference>
<evidence type="ECO:0000313" key="7">
    <source>
        <dbReference type="Proteomes" id="UP000295678"/>
    </source>
</evidence>
<dbReference type="InterPro" id="IPR036388">
    <property type="entry name" value="WH-like_DNA-bd_sf"/>
</dbReference>
<evidence type="ECO:0000256" key="3">
    <source>
        <dbReference type="ARBA" id="ARBA00023125"/>
    </source>
</evidence>
<evidence type="ECO:0000259" key="5">
    <source>
        <dbReference type="PROSITE" id="PS50931"/>
    </source>
</evidence>
<dbReference type="Gene3D" id="1.10.10.10">
    <property type="entry name" value="Winged helix-like DNA-binding domain superfamily/Winged helix DNA-binding domain"/>
    <property type="match status" value="1"/>
</dbReference>
<dbReference type="SUPFAM" id="SSF46785">
    <property type="entry name" value="Winged helix' DNA-binding domain"/>
    <property type="match status" value="1"/>
</dbReference>
<comment type="similarity">
    <text evidence="1">Belongs to the LysR transcriptional regulatory family.</text>
</comment>
<evidence type="ECO:0000256" key="4">
    <source>
        <dbReference type="ARBA" id="ARBA00023163"/>
    </source>
</evidence>
<accession>A0A4R3ML10</accession>
<dbReference type="GO" id="GO:0003700">
    <property type="term" value="F:DNA-binding transcription factor activity"/>
    <property type="evidence" value="ECO:0007669"/>
    <property type="project" value="InterPro"/>
</dbReference>
<dbReference type="AlphaFoldDB" id="A0A4R3ML10"/>
<keyword evidence="7" id="KW-1185">Reference proteome</keyword>
<dbReference type="InterPro" id="IPR050950">
    <property type="entry name" value="HTH-type_LysR_regulators"/>
</dbReference>
<dbReference type="GO" id="GO:0003677">
    <property type="term" value="F:DNA binding"/>
    <property type="evidence" value="ECO:0007669"/>
    <property type="project" value="UniProtKB-KW"/>
</dbReference>
<keyword evidence="2" id="KW-0805">Transcription regulation</keyword>
<dbReference type="Gene3D" id="3.40.190.10">
    <property type="entry name" value="Periplasmic binding protein-like II"/>
    <property type="match status" value="2"/>
</dbReference>
<keyword evidence="3" id="KW-0238">DNA-binding</keyword>
<dbReference type="RefSeq" id="WP_132805323.1">
    <property type="nucleotide sequence ID" value="NZ_SMAK01000002.1"/>
</dbReference>
<dbReference type="InterPro" id="IPR036390">
    <property type="entry name" value="WH_DNA-bd_sf"/>
</dbReference>
<organism evidence="6 7">
    <name type="scientific">Tepidamorphus gemmatus</name>
    <dbReference type="NCBI Taxonomy" id="747076"/>
    <lineage>
        <taxon>Bacteria</taxon>
        <taxon>Pseudomonadati</taxon>
        <taxon>Pseudomonadota</taxon>
        <taxon>Alphaproteobacteria</taxon>
        <taxon>Hyphomicrobiales</taxon>
        <taxon>Tepidamorphaceae</taxon>
        <taxon>Tepidamorphus</taxon>
    </lineage>
</organism>